<dbReference type="AlphaFoldDB" id="A0A511D1X3"/>
<dbReference type="Proteomes" id="UP000321328">
    <property type="component" value="Unassembled WGS sequence"/>
</dbReference>
<dbReference type="Gene3D" id="3.40.640.10">
    <property type="entry name" value="Type I PLP-dependent aspartate aminotransferase-like (Major domain)"/>
    <property type="match status" value="1"/>
</dbReference>
<evidence type="ECO:0000313" key="6">
    <source>
        <dbReference type="Proteomes" id="UP000321328"/>
    </source>
</evidence>
<dbReference type="GO" id="GO:0008483">
    <property type="term" value="F:transaminase activity"/>
    <property type="evidence" value="ECO:0007669"/>
    <property type="project" value="UniProtKB-KW"/>
</dbReference>
<feature type="modified residue" description="N6-(pyridoxal phosphate)lysine" evidence="3">
    <location>
        <position position="186"/>
    </location>
</feature>
<evidence type="ECO:0000256" key="2">
    <source>
        <dbReference type="PIRSR" id="PIRSR000390-1"/>
    </source>
</evidence>
<evidence type="ECO:0000313" key="5">
    <source>
        <dbReference type="EMBL" id="GEL16898.1"/>
    </source>
</evidence>
<proteinExistence type="inferred from homology"/>
<comment type="caution">
    <text evidence="5">The sequence shown here is derived from an EMBL/GenBank/DDBJ whole genome shotgun (WGS) entry which is preliminary data.</text>
</comment>
<sequence length="389" mass="42689">MSTVAAPPLIELGAPVLGEEEKRALAEVIDDGWLTMGERVRRFEQTFAELHGVEDAVAVSSATAALQLSLAVHGIGPGDEVLVPSLSFVATASVVVHSGAKPVFVDVVAPDRPHLCLEDARARITRRTRAVIVMHYGGYGLDMPRWRAFADRFDLLLFEDAAHAAGLTGTAGMLSDAAAFSFFTNKNMTTAEGGMLLVRDPARRARARRLRAHGMTAGTSDRDRGRAVGYDVVDCGHNYRMDELRAALGLVQLKRLRGWNDTRRELTRAYRGAMAHELPEVVVPFDEAHPTTAHILPALLPPGVDRRAVMARMRAARVQTSMHYPPIHLFDYYTRSFGTVPLPHTERFSETELTLPLHPQLSMSDVERVVRSLRDAMGAAGTAARSERE</sequence>
<comment type="similarity">
    <text evidence="4">Belongs to the DegT/DnrJ/EryC1 family.</text>
</comment>
<evidence type="ECO:0000256" key="3">
    <source>
        <dbReference type="PIRSR" id="PIRSR000390-2"/>
    </source>
</evidence>
<evidence type="ECO:0000256" key="1">
    <source>
        <dbReference type="ARBA" id="ARBA00001933"/>
    </source>
</evidence>
<evidence type="ECO:0000256" key="4">
    <source>
        <dbReference type="RuleBase" id="RU004508"/>
    </source>
</evidence>
<dbReference type="EMBL" id="BJVI01000004">
    <property type="protein sequence ID" value="GEL16898.1"/>
    <property type="molecule type" value="Genomic_DNA"/>
</dbReference>
<keyword evidence="5" id="KW-0808">Transferase</keyword>
<name>A0A511D1X3_9PSEU</name>
<comment type="cofactor">
    <cofactor evidence="1">
        <name>pyridoxal 5'-phosphate</name>
        <dbReference type="ChEBI" id="CHEBI:597326"/>
    </cofactor>
</comment>
<dbReference type="GO" id="GO:0030170">
    <property type="term" value="F:pyridoxal phosphate binding"/>
    <property type="evidence" value="ECO:0007669"/>
    <property type="project" value="TreeGrafter"/>
</dbReference>
<dbReference type="PIRSF" id="PIRSF000390">
    <property type="entry name" value="PLP_StrS"/>
    <property type="match status" value="1"/>
</dbReference>
<dbReference type="Gene3D" id="3.90.1150.10">
    <property type="entry name" value="Aspartate Aminotransferase, domain 1"/>
    <property type="match status" value="1"/>
</dbReference>
<reference evidence="5 6" key="1">
    <citation type="submission" date="2019-07" db="EMBL/GenBank/DDBJ databases">
        <title>Whole genome shotgun sequence of Pseudonocardia asaccharolytica NBRC 16224.</title>
        <authorList>
            <person name="Hosoyama A."/>
            <person name="Uohara A."/>
            <person name="Ohji S."/>
            <person name="Ichikawa N."/>
        </authorList>
    </citation>
    <scope>NUCLEOTIDE SEQUENCE [LARGE SCALE GENOMIC DNA]</scope>
    <source>
        <strain evidence="5 6">NBRC 16224</strain>
    </source>
</reference>
<keyword evidence="3 4" id="KW-0663">Pyridoxal phosphate</keyword>
<dbReference type="STRING" id="1123024.GCA_000423625_02313"/>
<dbReference type="CDD" id="cd00616">
    <property type="entry name" value="AHBA_syn"/>
    <property type="match status" value="1"/>
</dbReference>
<protein>
    <submittedName>
        <fullName evidence="5">Aminotransferase DegT</fullName>
    </submittedName>
</protein>
<dbReference type="Pfam" id="PF01041">
    <property type="entry name" value="DegT_DnrJ_EryC1"/>
    <property type="match status" value="1"/>
</dbReference>
<keyword evidence="6" id="KW-1185">Reference proteome</keyword>
<feature type="active site" description="Proton acceptor" evidence="2">
    <location>
        <position position="186"/>
    </location>
</feature>
<dbReference type="InterPro" id="IPR015421">
    <property type="entry name" value="PyrdxlP-dep_Trfase_major"/>
</dbReference>
<dbReference type="InterPro" id="IPR000653">
    <property type="entry name" value="DegT/StrS_aminotransferase"/>
</dbReference>
<accession>A0A511D1X3</accession>
<gene>
    <name evidence="5" type="ORF">PA7_07350</name>
</gene>
<dbReference type="RefSeq" id="WP_211223902.1">
    <property type="nucleotide sequence ID" value="NZ_AUII01000008.1"/>
</dbReference>
<dbReference type="InterPro" id="IPR015422">
    <property type="entry name" value="PyrdxlP-dep_Trfase_small"/>
</dbReference>
<organism evidence="5 6">
    <name type="scientific">Pseudonocardia asaccharolytica DSM 44247 = NBRC 16224</name>
    <dbReference type="NCBI Taxonomy" id="1123024"/>
    <lineage>
        <taxon>Bacteria</taxon>
        <taxon>Bacillati</taxon>
        <taxon>Actinomycetota</taxon>
        <taxon>Actinomycetes</taxon>
        <taxon>Pseudonocardiales</taxon>
        <taxon>Pseudonocardiaceae</taxon>
        <taxon>Pseudonocardia</taxon>
    </lineage>
</organism>
<keyword evidence="5" id="KW-0032">Aminotransferase</keyword>
<dbReference type="PANTHER" id="PTHR30244">
    <property type="entry name" value="TRANSAMINASE"/>
    <property type="match status" value="1"/>
</dbReference>
<dbReference type="PANTHER" id="PTHR30244:SF34">
    <property type="entry name" value="DTDP-4-AMINO-4,6-DIDEOXYGALACTOSE TRANSAMINASE"/>
    <property type="match status" value="1"/>
</dbReference>
<dbReference type="GO" id="GO:0000271">
    <property type="term" value="P:polysaccharide biosynthetic process"/>
    <property type="evidence" value="ECO:0007669"/>
    <property type="project" value="TreeGrafter"/>
</dbReference>
<dbReference type="SUPFAM" id="SSF53383">
    <property type="entry name" value="PLP-dependent transferases"/>
    <property type="match status" value="1"/>
</dbReference>
<dbReference type="InterPro" id="IPR015424">
    <property type="entry name" value="PyrdxlP-dep_Trfase"/>
</dbReference>